<proteinExistence type="predicted"/>
<feature type="signal peptide" evidence="2">
    <location>
        <begin position="1"/>
        <end position="21"/>
    </location>
</feature>
<dbReference type="OrthoDB" id="10350432at2759"/>
<dbReference type="Proteomes" id="UP000541610">
    <property type="component" value="Unassembled WGS sequence"/>
</dbReference>
<feature type="chain" id="PRO_5033594632" evidence="2">
    <location>
        <begin position="22"/>
        <end position="134"/>
    </location>
</feature>
<evidence type="ECO:0000313" key="4">
    <source>
        <dbReference type="EMBL" id="KAF4738834.1"/>
    </source>
</evidence>
<evidence type="ECO:0000256" key="2">
    <source>
        <dbReference type="SAM" id="SignalP"/>
    </source>
</evidence>
<sequence>MKTSYLRLFLSLLLLIHPVLSITSGTRIRYVDDDDDEPSSGCFGGLCRFFKRRKKNKYKRMLDKSVPYRSIDMSYAFDESQGPRVASSKSFRSSEDEHIRNPYHTTSFGTFSTDESRQYRERMEDLADRKFSRW</sequence>
<dbReference type="EMBL" id="JABANP010000049">
    <property type="protein sequence ID" value="KAF4693141.1"/>
    <property type="molecule type" value="Genomic_DNA"/>
</dbReference>
<name>A0A7J6T0R3_PEROL</name>
<gene>
    <name evidence="3" type="ORF">FOZ60_011606</name>
    <name evidence="4" type="ORF">FOZ63_002988</name>
</gene>
<evidence type="ECO:0000256" key="1">
    <source>
        <dbReference type="SAM" id="MobiDB-lite"/>
    </source>
</evidence>
<evidence type="ECO:0000313" key="3">
    <source>
        <dbReference type="EMBL" id="KAF4693141.1"/>
    </source>
</evidence>
<reference evidence="5 6" key="1">
    <citation type="submission" date="2020-04" db="EMBL/GenBank/DDBJ databases">
        <title>Perkinsus olseni comparative genomics.</title>
        <authorList>
            <person name="Bogema D.R."/>
        </authorList>
    </citation>
    <scope>NUCLEOTIDE SEQUENCE [LARGE SCALE GENOMIC DNA]</scope>
    <source>
        <strain evidence="3">00978-12</strain>
        <strain evidence="4 6">ATCC PRA-207</strain>
    </source>
</reference>
<dbReference type="Proteomes" id="UP000553632">
    <property type="component" value="Unassembled WGS sequence"/>
</dbReference>
<organism evidence="4 6">
    <name type="scientific">Perkinsus olseni</name>
    <name type="common">Perkinsus atlanticus</name>
    <dbReference type="NCBI Taxonomy" id="32597"/>
    <lineage>
        <taxon>Eukaryota</taxon>
        <taxon>Sar</taxon>
        <taxon>Alveolata</taxon>
        <taxon>Perkinsozoa</taxon>
        <taxon>Perkinsea</taxon>
        <taxon>Perkinsida</taxon>
        <taxon>Perkinsidae</taxon>
        <taxon>Perkinsus</taxon>
    </lineage>
</organism>
<protein>
    <submittedName>
        <fullName evidence="4">Uncharacterized protein</fullName>
    </submittedName>
</protein>
<dbReference type="EMBL" id="JABANO010014285">
    <property type="protein sequence ID" value="KAF4738834.1"/>
    <property type="molecule type" value="Genomic_DNA"/>
</dbReference>
<keyword evidence="2" id="KW-0732">Signal</keyword>
<evidence type="ECO:0000313" key="6">
    <source>
        <dbReference type="Proteomes" id="UP000553632"/>
    </source>
</evidence>
<feature type="region of interest" description="Disordered" evidence="1">
    <location>
        <begin position="85"/>
        <end position="111"/>
    </location>
</feature>
<keyword evidence="6" id="KW-1185">Reference proteome</keyword>
<evidence type="ECO:0000313" key="5">
    <source>
        <dbReference type="Proteomes" id="UP000541610"/>
    </source>
</evidence>
<dbReference type="AlphaFoldDB" id="A0A7J6T0R3"/>
<comment type="caution">
    <text evidence="4">The sequence shown here is derived from an EMBL/GenBank/DDBJ whole genome shotgun (WGS) entry which is preliminary data.</text>
</comment>
<accession>A0A7J6T0R3</accession>